<dbReference type="NCBIfam" id="TIGR01891">
    <property type="entry name" value="amidohydrolases"/>
    <property type="match status" value="1"/>
</dbReference>
<dbReference type="InterPro" id="IPR011650">
    <property type="entry name" value="Peptidase_M20_dimer"/>
</dbReference>
<organism evidence="4 5">
    <name type="scientific">Stappia indica</name>
    <dbReference type="NCBI Taxonomy" id="538381"/>
    <lineage>
        <taxon>Bacteria</taxon>
        <taxon>Pseudomonadati</taxon>
        <taxon>Pseudomonadota</taxon>
        <taxon>Alphaproteobacteria</taxon>
        <taxon>Hyphomicrobiales</taxon>
        <taxon>Stappiaceae</taxon>
        <taxon>Stappia</taxon>
    </lineage>
</organism>
<dbReference type="PIRSF" id="PIRSF005962">
    <property type="entry name" value="Pept_M20D_amidohydro"/>
    <property type="match status" value="1"/>
</dbReference>
<evidence type="ECO:0000313" key="4">
    <source>
        <dbReference type="EMBL" id="QGZ35188.1"/>
    </source>
</evidence>
<proteinExistence type="predicted"/>
<dbReference type="Gene3D" id="3.40.630.10">
    <property type="entry name" value="Zn peptidases"/>
    <property type="match status" value="1"/>
</dbReference>
<evidence type="ECO:0000256" key="2">
    <source>
        <dbReference type="PIRSR" id="PIRSR005962-1"/>
    </source>
</evidence>
<gene>
    <name evidence="4" type="ORF">GH266_12145</name>
</gene>
<keyword evidence="2" id="KW-0479">Metal-binding</keyword>
<dbReference type="KEGG" id="siw:GH266_12145"/>
<dbReference type="PANTHER" id="PTHR11014">
    <property type="entry name" value="PEPTIDASE M20 FAMILY MEMBER"/>
    <property type="match status" value="1"/>
</dbReference>
<keyword evidence="2" id="KW-0464">Manganese</keyword>
<dbReference type="Pfam" id="PF01546">
    <property type="entry name" value="Peptidase_M20"/>
    <property type="match status" value="1"/>
</dbReference>
<dbReference type="GO" id="GO:0050118">
    <property type="term" value="F:N-acetyldiaminopimelate deacetylase activity"/>
    <property type="evidence" value="ECO:0007669"/>
    <property type="project" value="UniProtKB-ARBA"/>
</dbReference>
<dbReference type="InterPro" id="IPR002933">
    <property type="entry name" value="Peptidase_M20"/>
</dbReference>
<sequence length="389" mass="41693">MPIINRFADLAEEITEWRRDIHAHPELLYDTHRTSELVADKLKAFGVDEVATGIGRTGVVGVIKGKSNGSGKVIGLRADMDALPLDEITGKPYASTVPGKMHACGHDGHTAMLLGAAKYLSETRNFDGTVVVIFQPAEEGGAGAKAMVDDGLMDRFGIQEVYGMHNMPGEPLGSFHIRPGAMMAAADRIQIDIEGVGGHAAKPHEVVDTLLVGAHIIQAVQSIASRNVDPLKSVVVSITAFNGGFTDNVIPQTAHLRGTVRTLDAEIRDLAERRLKEIVPTIASAFGAKAEVNYLRDYPITINHAEQTDFAAGIARTISGDDNVVTDVAPTMGGEDFSFMLLERPGAFIFVGNGDSANLHHPAYDFNDELIPVGCSYWVKLVETAMPSS</sequence>
<feature type="binding site" evidence="2">
    <location>
        <position position="139"/>
    </location>
    <ligand>
        <name>Mn(2+)</name>
        <dbReference type="ChEBI" id="CHEBI:29035"/>
        <label>2</label>
    </ligand>
</feature>
<dbReference type="SUPFAM" id="SSF55031">
    <property type="entry name" value="Bacterial exopeptidase dimerisation domain"/>
    <property type="match status" value="1"/>
</dbReference>
<dbReference type="GO" id="GO:0019877">
    <property type="term" value="P:diaminopimelate biosynthetic process"/>
    <property type="evidence" value="ECO:0007669"/>
    <property type="project" value="UniProtKB-ARBA"/>
</dbReference>
<accession>A0A857C8J0</accession>
<feature type="binding site" evidence="2">
    <location>
        <position position="360"/>
    </location>
    <ligand>
        <name>Mn(2+)</name>
        <dbReference type="ChEBI" id="CHEBI:29035"/>
        <label>2</label>
    </ligand>
</feature>
<keyword evidence="1 4" id="KW-0378">Hydrolase</keyword>
<dbReference type="PANTHER" id="PTHR11014:SF63">
    <property type="entry name" value="METALLOPEPTIDASE, PUTATIVE (AFU_ORTHOLOGUE AFUA_6G09600)-RELATED"/>
    <property type="match status" value="1"/>
</dbReference>
<dbReference type="InterPro" id="IPR017439">
    <property type="entry name" value="Amidohydrolase"/>
</dbReference>
<name>A0A857C8J0_9HYPH</name>
<evidence type="ECO:0000313" key="5">
    <source>
        <dbReference type="Proteomes" id="UP000435648"/>
    </source>
</evidence>
<dbReference type="Pfam" id="PF07687">
    <property type="entry name" value="M20_dimer"/>
    <property type="match status" value="1"/>
</dbReference>
<dbReference type="AlphaFoldDB" id="A0A857C8J0"/>
<protein>
    <submittedName>
        <fullName evidence="4">Amidohydrolase</fullName>
    </submittedName>
</protein>
<feature type="binding site" evidence="2">
    <location>
        <position position="104"/>
    </location>
    <ligand>
        <name>Mn(2+)</name>
        <dbReference type="ChEBI" id="CHEBI:29035"/>
        <label>2</label>
    </ligand>
</feature>
<dbReference type="GO" id="GO:0046872">
    <property type="term" value="F:metal ion binding"/>
    <property type="evidence" value="ECO:0007669"/>
    <property type="project" value="UniProtKB-KW"/>
</dbReference>
<feature type="binding site" evidence="2">
    <location>
        <position position="165"/>
    </location>
    <ligand>
        <name>Mn(2+)</name>
        <dbReference type="ChEBI" id="CHEBI:29035"/>
        <label>2</label>
    </ligand>
</feature>
<dbReference type="Proteomes" id="UP000435648">
    <property type="component" value="Chromosome"/>
</dbReference>
<reference evidence="4 5" key="1">
    <citation type="submission" date="2019-12" db="EMBL/GenBank/DDBJ databases">
        <title>The genome of Stappia indica PHM037.</title>
        <authorList>
            <person name="Kacar D."/>
            <person name="Galan B."/>
            <person name="Canedo L."/>
            <person name="Rodriguez P."/>
            <person name="de la Calle F."/>
            <person name="Garcia J.L."/>
        </authorList>
    </citation>
    <scope>NUCLEOTIDE SEQUENCE [LARGE SCALE GENOMIC DNA]</scope>
    <source>
        <strain evidence="4 5">PHM037</strain>
    </source>
</reference>
<dbReference type="SUPFAM" id="SSF53187">
    <property type="entry name" value="Zn-dependent exopeptidases"/>
    <property type="match status" value="1"/>
</dbReference>
<dbReference type="FunFam" id="3.30.70.360:FF:000001">
    <property type="entry name" value="N-acetyldiaminopimelate deacetylase"/>
    <property type="match status" value="1"/>
</dbReference>
<evidence type="ECO:0000259" key="3">
    <source>
        <dbReference type="Pfam" id="PF07687"/>
    </source>
</evidence>
<dbReference type="Gene3D" id="3.30.70.360">
    <property type="match status" value="1"/>
</dbReference>
<dbReference type="InterPro" id="IPR036264">
    <property type="entry name" value="Bact_exopeptidase_dim_dom"/>
</dbReference>
<dbReference type="OrthoDB" id="9777385at2"/>
<feature type="domain" description="Peptidase M20 dimerisation" evidence="3">
    <location>
        <begin position="190"/>
        <end position="281"/>
    </location>
</feature>
<comment type="cofactor">
    <cofactor evidence="2">
        <name>Mn(2+)</name>
        <dbReference type="ChEBI" id="CHEBI:29035"/>
    </cofactor>
    <text evidence="2">The Mn(2+) ion enhances activity.</text>
</comment>
<dbReference type="EMBL" id="CP046908">
    <property type="protein sequence ID" value="QGZ35188.1"/>
    <property type="molecule type" value="Genomic_DNA"/>
</dbReference>
<dbReference type="CDD" id="cd05666">
    <property type="entry name" value="M20_Acy1-like"/>
    <property type="match status" value="1"/>
</dbReference>
<evidence type="ECO:0000256" key="1">
    <source>
        <dbReference type="ARBA" id="ARBA00022801"/>
    </source>
</evidence>
<dbReference type="RefSeq" id="WP_158194138.1">
    <property type="nucleotide sequence ID" value="NZ_CP046908.1"/>
</dbReference>
<feature type="binding site" evidence="2">
    <location>
        <position position="106"/>
    </location>
    <ligand>
        <name>Mn(2+)</name>
        <dbReference type="ChEBI" id="CHEBI:29035"/>
        <label>2</label>
    </ligand>
</feature>